<protein>
    <submittedName>
        <fullName evidence="3">Methyltransferase</fullName>
    </submittedName>
</protein>
<dbReference type="GO" id="GO:0008168">
    <property type="term" value="F:methyltransferase activity"/>
    <property type="evidence" value="ECO:0007669"/>
    <property type="project" value="UniProtKB-KW"/>
</dbReference>
<feature type="coiled-coil region" evidence="1">
    <location>
        <begin position="78"/>
        <end position="105"/>
    </location>
</feature>
<dbReference type="RefSeq" id="WP_284390430.1">
    <property type="nucleotide sequence ID" value="NZ_BSNK01000002.1"/>
</dbReference>
<keyword evidence="3" id="KW-0808">Transferase</keyword>
<sequence>MNNQEQSDFWNGEVGQRWVAFADQLDAMLLPFAELVLSAAEISTNDDVLDIGCGAGELSLMAAPLGNSVLGVDISKPLTDIASERAALEDKVQFARADASEISLEKKRSVVISRFGVMFFSDPVGAFENVRRQVRPDGRVVFVCWQSPLNNIWAKAPLEAAMSLFKEMPSQPLPKTPGPFAFSEPSYVTEVLTDAGWKNIEITGWTGDIRLPGEDARETAAFMMEMGLLSKIMKEQELDFGQVQEALVENLSQLSNSDGTVDMQASVWLVKASNL</sequence>
<evidence type="ECO:0000313" key="3">
    <source>
        <dbReference type="EMBL" id="GLQ24228.1"/>
    </source>
</evidence>
<dbReference type="CDD" id="cd02440">
    <property type="entry name" value="AdoMet_MTases"/>
    <property type="match status" value="1"/>
</dbReference>
<dbReference type="InterPro" id="IPR013216">
    <property type="entry name" value="Methyltransf_11"/>
</dbReference>
<dbReference type="Pfam" id="PF08241">
    <property type="entry name" value="Methyltransf_11"/>
    <property type="match status" value="1"/>
</dbReference>
<dbReference type="SUPFAM" id="SSF53335">
    <property type="entry name" value="S-adenosyl-L-methionine-dependent methyltransferases"/>
    <property type="match status" value="1"/>
</dbReference>
<keyword evidence="4" id="KW-1185">Reference proteome</keyword>
<keyword evidence="1" id="KW-0175">Coiled coil</keyword>
<evidence type="ECO:0000259" key="2">
    <source>
        <dbReference type="Pfam" id="PF08241"/>
    </source>
</evidence>
<dbReference type="PANTHER" id="PTHR43861">
    <property type="entry name" value="TRANS-ACONITATE 2-METHYLTRANSFERASE-RELATED"/>
    <property type="match status" value="1"/>
</dbReference>
<dbReference type="EMBL" id="BSNK01000002">
    <property type="protein sequence ID" value="GLQ24228.1"/>
    <property type="molecule type" value="Genomic_DNA"/>
</dbReference>
<comment type="caution">
    <text evidence="3">The sequence shown here is derived from an EMBL/GenBank/DDBJ whole genome shotgun (WGS) entry which is preliminary data.</text>
</comment>
<dbReference type="PANTHER" id="PTHR43861:SF1">
    <property type="entry name" value="TRANS-ACONITATE 2-METHYLTRANSFERASE"/>
    <property type="match status" value="1"/>
</dbReference>
<organism evidence="3 4">
    <name type="scientific">Algimonas ampicilliniresistens</name>
    <dbReference type="NCBI Taxonomy" id="1298735"/>
    <lineage>
        <taxon>Bacteria</taxon>
        <taxon>Pseudomonadati</taxon>
        <taxon>Pseudomonadota</taxon>
        <taxon>Alphaproteobacteria</taxon>
        <taxon>Maricaulales</taxon>
        <taxon>Robiginitomaculaceae</taxon>
        <taxon>Algimonas</taxon>
    </lineage>
</organism>
<feature type="domain" description="Methyltransferase type 11" evidence="2">
    <location>
        <begin position="49"/>
        <end position="142"/>
    </location>
</feature>
<gene>
    <name evidence="3" type="ORF">GCM10007853_21020</name>
</gene>
<reference evidence="3" key="1">
    <citation type="journal article" date="2014" name="Int. J. Syst. Evol. Microbiol.">
        <title>Complete genome of a new Firmicutes species belonging to the dominant human colonic microbiota ('Ruminococcus bicirculans') reveals two chromosomes and a selective capacity to utilize plant glucans.</title>
        <authorList>
            <consortium name="NISC Comparative Sequencing Program"/>
            <person name="Wegmann U."/>
            <person name="Louis P."/>
            <person name="Goesmann A."/>
            <person name="Henrissat B."/>
            <person name="Duncan S.H."/>
            <person name="Flint H.J."/>
        </authorList>
    </citation>
    <scope>NUCLEOTIDE SEQUENCE</scope>
    <source>
        <strain evidence="3">NBRC 108219</strain>
    </source>
</reference>
<dbReference type="Proteomes" id="UP001161391">
    <property type="component" value="Unassembled WGS sequence"/>
</dbReference>
<name>A0ABQ5V9R4_9PROT</name>
<reference evidence="3" key="2">
    <citation type="submission" date="2023-01" db="EMBL/GenBank/DDBJ databases">
        <title>Draft genome sequence of Algimonas ampicilliniresistens strain NBRC 108219.</title>
        <authorList>
            <person name="Sun Q."/>
            <person name="Mori K."/>
        </authorList>
    </citation>
    <scope>NUCLEOTIDE SEQUENCE</scope>
    <source>
        <strain evidence="3">NBRC 108219</strain>
    </source>
</reference>
<dbReference type="InterPro" id="IPR029063">
    <property type="entry name" value="SAM-dependent_MTases_sf"/>
</dbReference>
<evidence type="ECO:0000313" key="4">
    <source>
        <dbReference type="Proteomes" id="UP001161391"/>
    </source>
</evidence>
<dbReference type="GO" id="GO:0032259">
    <property type="term" value="P:methylation"/>
    <property type="evidence" value="ECO:0007669"/>
    <property type="project" value="UniProtKB-KW"/>
</dbReference>
<keyword evidence="3" id="KW-0489">Methyltransferase</keyword>
<dbReference type="Gene3D" id="3.40.50.150">
    <property type="entry name" value="Vaccinia Virus protein VP39"/>
    <property type="match status" value="1"/>
</dbReference>
<proteinExistence type="predicted"/>
<accession>A0ABQ5V9R4</accession>
<evidence type="ECO:0000256" key="1">
    <source>
        <dbReference type="SAM" id="Coils"/>
    </source>
</evidence>